<sequence length="44" mass="4662">MQNSASPMLSSLVNVSLSKSSILTGCIMFVMDRVSSSFHSGLIV</sequence>
<proteinExistence type="predicted"/>
<reference evidence="1" key="1">
    <citation type="submission" date="2014-09" db="EMBL/GenBank/DDBJ databases">
        <authorList>
            <person name="Magalhaes I.L.F."/>
            <person name="Oliveira U."/>
            <person name="Santos F.R."/>
            <person name="Vidigal T.H.D.A."/>
            <person name="Brescovit A.D."/>
            <person name="Santos A.J."/>
        </authorList>
    </citation>
    <scope>NUCLEOTIDE SEQUENCE</scope>
    <source>
        <tissue evidence="1">Shoot tissue taken approximately 20 cm above the soil surface</tissue>
    </source>
</reference>
<accession>A0A0A9FI85</accession>
<name>A0A0A9FI85_ARUDO</name>
<protein>
    <submittedName>
        <fullName evidence="1">Uncharacterized protein</fullName>
    </submittedName>
</protein>
<dbReference type="AlphaFoldDB" id="A0A0A9FI85"/>
<organism evidence="1">
    <name type="scientific">Arundo donax</name>
    <name type="common">Giant reed</name>
    <name type="synonym">Donax arundinaceus</name>
    <dbReference type="NCBI Taxonomy" id="35708"/>
    <lineage>
        <taxon>Eukaryota</taxon>
        <taxon>Viridiplantae</taxon>
        <taxon>Streptophyta</taxon>
        <taxon>Embryophyta</taxon>
        <taxon>Tracheophyta</taxon>
        <taxon>Spermatophyta</taxon>
        <taxon>Magnoliopsida</taxon>
        <taxon>Liliopsida</taxon>
        <taxon>Poales</taxon>
        <taxon>Poaceae</taxon>
        <taxon>PACMAD clade</taxon>
        <taxon>Arundinoideae</taxon>
        <taxon>Arundineae</taxon>
        <taxon>Arundo</taxon>
    </lineage>
</organism>
<dbReference type="EMBL" id="GBRH01188055">
    <property type="protein sequence ID" value="JAE09841.1"/>
    <property type="molecule type" value="Transcribed_RNA"/>
</dbReference>
<evidence type="ECO:0000313" key="1">
    <source>
        <dbReference type="EMBL" id="JAE09841.1"/>
    </source>
</evidence>
<reference evidence="1" key="2">
    <citation type="journal article" date="2015" name="Data Brief">
        <title>Shoot transcriptome of the giant reed, Arundo donax.</title>
        <authorList>
            <person name="Barrero R.A."/>
            <person name="Guerrero F.D."/>
            <person name="Moolhuijzen P."/>
            <person name="Goolsby J.A."/>
            <person name="Tidwell J."/>
            <person name="Bellgard S.E."/>
            <person name="Bellgard M.I."/>
        </authorList>
    </citation>
    <scope>NUCLEOTIDE SEQUENCE</scope>
    <source>
        <tissue evidence="1">Shoot tissue taken approximately 20 cm above the soil surface</tissue>
    </source>
</reference>